<evidence type="ECO:0000256" key="1">
    <source>
        <dbReference type="ARBA" id="ARBA00023015"/>
    </source>
</evidence>
<dbReference type="SMART" id="SM00347">
    <property type="entry name" value="HTH_MARR"/>
    <property type="match status" value="1"/>
</dbReference>
<dbReference type="InterPro" id="IPR036388">
    <property type="entry name" value="WH-like_DNA-bd_sf"/>
</dbReference>
<dbReference type="InterPro" id="IPR036390">
    <property type="entry name" value="WH_DNA-bd_sf"/>
</dbReference>
<evidence type="ECO:0000259" key="4">
    <source>
        <dbReference type="PROSITE" id="PS50995"/>
    </source>
</evidence>
<evidence type="ECO:0000313" key="5">
    <source>
        <dbReference type="EMBL" id="GAA0327344.1"/>
    </source>
</evidence>
<dbReference type="Gene3D" id="1.10.10.10">
    <property type="entry name" value="Winged helix-like DNA-binding domain superfamily/Winged helix DNA-binding domain"/>
    <property type="match status" value="1"/>
</dbReference>
<accession>A0ABN0W6X3</accession>
<dbReference type="Pfam" id="PF12802">
    <property type="entry name" value="MarR_2"/>
    <property type="match status" value="1"/>
</dbReference>
<dbReference type="SUPFAM" id="SSF46785">
    <property type="entry name" value="Winged helix' DNA-binding domain"/>
    <property type="match status" value="1"/>
</dbReference>
<dbReference type="PANTHER" id="PTHR42756:SF1">
    <property type="entry name" value="TRANSCRIPTIONAL REPRESSOR OF EMRAB OPERON"/>
    <property type="match status" value="1"/>
</dbReference>
<name>A0ABN0W6X3_9BACI</name>
<dbReference type="Proteomes" id="UP001500782">
    <property type="component" value="Unassembled WGS sequence"/>
</dbReference>
<dbReference type="PRINTS" id="PR00598">
    <property type="entry name" value="HTHMARR"/>
</dbReference>
<organism evidence="5 6">
    <name type="scientific">Bacillus carboniphilus</name>
    <dbReference type="NCBI Taxonomy" id="86663"/>
    <lineage>
        <taxon>Bacteria</taxon>
        <taxon>Bacillati</taxon>
        <taxon>Bacillota</taxon>
        <taxon>Bacilli</taxon>
        <taxon>Bacillales</taxon>
        <taxon>Bacillaceae</taxon>
        <taxon>Bacillus</taxon>
    </lineage>
</organism>
<dbReference type="RefSeq" id="WP_343798228.1">
    <property type="nucleotide sequence ID" value="NZ_BAAADJ010000018.1"/>
</dbReference>
<keyword evidence="1" id="KW-0805">Transcription regulation</keyword>
<keyword evidence="6" id="KW-1185">Reference proteome</keyword>
<evidence type="ECO:0000256" key="2">
    <source>
        <dbReference type="ARBA" id="ARBA00023125"/>
    </source>
</evidence>
<evidence type="ECO:0000256" key="3">
    <source>
        <dbReference type="ARBA" id="ARBA00023163"/>
    </source>
</evidence>
<dbReference type="InterPro" id="IPR000835">
    <property type="entry name" value="HTH_MarR-typ"/>
</dbReference>
<comment type="caution">
    <text evidence="5">The sequence shown here is derived from an EMBL/GenBank/DDBJ whole genome shotgun (WGS) entry which is preliminary data.</text>
</comment>
<reference evidence="5 6" key="1">
    <citation type="journal article" date="2019" name="Int. J. Syst. Evol. Microbiol.">
        <title>The Global Catalogue of Microorganisms (GCM) 10K type strain sequencing project: providing services to taxonomists for standard genome sequencing and annotation.</title>
        <authorList>
            <consortium name="The Broad Institute Genomics Platform"/>
            <consortium name="The Broad Institute Genome Sequencing Center for Infectious Disease"/>
            <person name="Wu L."/>
            <person name="Ma J."/>
        </authorList>
    </citation>
    <scope>NUCLEOTIDE SEQUENCE [LARGE SCALE GENOMIC DNA]</scope>
    <source>
        <strain evidence="5 6">JCM 9731</strain>
    </source>
</reference>
<keyword evidence="3" id="KW-0804">Transcription</keyword>
<dbReference type="PROSITE" id="PS50995">
    <property type="entry name" value="HTH_MARR_2"/>
    <property type="match status" value="1"/>
</dbReference>
<protein>
    <submittedName>
        <fullName evidence="5">MarR family transcriptional regulator</fullName>
    </submittedName>
</protein>
<gene>
    <name evidence="5" type="ORF">GCM10008967_17310</name>
</gene>
<evidence type="ECO:0000313" key="6">
    <source>
        <dbReference type="Proteomes" id="UP001500782"/>
    </source>
</evidence>
<dbReference type="PANTHER" id="PTHR42756">
    <property type="entry name" value="TRANSCRIPTIONAL REGULATOR, MARR"/>
    <property type="match status" value="1"/>
</dbReference>
<dbReference type="EMBL" id="BAAADJ010000018">
    <property type="protein sequence ID" value="GAA0327344.1"/>
    <property type="molecule type" value="Genomic_DNA"/>
</dbReference>
<feature type="domain" description="HTH marR-type" evidence="4">
    <location>
        <begin position="3"/>
        <end position="135"/>
    </location>
</feature>
<sequence length="139" mass="16324">MEDHRLFHGIHQLSRLLHKHLNITLQPYGLYSAQWSVLYVLRTKGTSTQSELCEYLAVEAPPMTRLIQRLVKQGYVSQVTSERDKRVKYIQLSEKAIKEFPIWEKAVLDMNESLVRNFPEDSQEKLAALIKNWLTQLEK</sequence>
<proteinExistence type="predicted"/>
<keyword evidence="2" id="KW-0238">DNA-binding</keyword>